<dbReference type="Gene3D" id="1.20.144.10">
    <property type="entry name" value="Phosphatidic acid phosphatase type 2/haloperoxidase"/>
    <property type="match status" value="1"/>
</dbReference>
<keyword evidence="1" id="KW-0812">Transmembrane</keyword>
<evidence type="ECO:0000259" key="2">
    <source>
        <dbReference type="SMART" id="SM00014"/>
    </source>
</evidence>
<dbReference type="STRING" id="1912961.BU204_28610"/>
<keyword evidence="1" id="KW-0472">Membrane</keyword>
<dbReference type="EMBL" id="MSIE01000059">
    <property type="protein sequence ID" value="OLF12630.1"/>
    <property type="molecule type" value="Genomic_DNA"/>
</dbReference>
<dbReference type="PANTHER" id="PTHR14969">
    <property type="entry name" value="SPHINGOSINE-1-PHOSPHATE PHOSPHOHYDROLASE"/>
    <property type="match status" value="1"/>
</dbReference>
<dbReference type="PANTHER" id="PTHR14969:SF13">
    <property type="entry name" value="AT30094P"/>
    <property type="match status" value="1"/>
</dbReference>
<dbReference type="InterPro" id="IPR036938">
    <property type="entry name" value="PAP2/HPO_sf"/>
</dbReference>
<organism evidence="3 4">
    <name type="scientific">Actinophytocola xanthii</name>
    <dbReference type="NCBI Taxonomy" id="1912961"/>
    <lineage>
        <taxon>Bacteria</taxon>
        <taxon>Bacillati</taxon>
        <taxon>Actinomycetota</taxon>
        <taxon>Actinomycetes</taxon>
        <taxon>Pseudonocardiales</taxon>
        <taxon>Pseudonocardiaceae</taxon>
    </lineage>
</organism>
<gene>
    <name evidence="3" type="ORF">BU204_28610</name>
</gene>
<sequence length="169" mass="18046">MIERRNGGWTDAMKVVSTIGSAWVLTPVAVVVTLVLALRGPRSDALLVGLVTLGVLVLGPLLKLIIERPRPVDDRLVLVDSWAYPSGHSLTSMAVVGVLTVLAVRHLRARPARVAAVVVGAALVAAVGLSRVYLGVHWPTDVLAGWLMGAMWLAVWLILLDSRRARLAA</sequence>
<dbReference type="SUPFAM" id="SSF48317">
    <property type="entry name" value="Acid phosphatase/Vanadium-dependent haloperoxidase"/>
    <property type="match status" value="1"/>
</dbReference>
<dbReference type="InterPro" id="IPR000326">
    <property type="entry name" value="PAP2/HPO"/>
</dbReference>
<comment type="caution">
    <text evidence="3">The sequence shown here is derived from an EMBL/GenBank/DDBJ whole genome shotgun (WGS) entry which is preliminary data.</text>
</comment>
<feature type="transmembrane region" description="Helical" evidence="1">
    <location>
        <begin position="116"/>
        <end position="136"/>
    </location>
</feature>
<evidence type="ECO:0000313" key="3">
    <source>
        <dbReference type="EMBL" id="OLF12630.1"/>
    </source>
</evidence>
<keyword evidence="1" id="KW-1133">Transmembrane helix</keyword>
<accession>A0A1Q8CEB9</accession>
<dbReference type="AlphaFoldDB" id="A0A1Q8CEB9"/>
<feature type="transmembrane region" description="Helical" evidence="1">
    <location>
        <begin position="86"/>
        <end position="104"/>
    </location>
</feature>
<dbReference type="Pfam" id="PF01569">
    <property type="entry name" value="PAP2"/>
    <property type="match status" value="1"/>
</dbReference>
<feature type="domain" description="Phosphatidic acid phosphatase type 2/haloperoxidase" evidence="2">
    <location>
        <begin position="48"/>
        <end position="157"/>
    </location>
</feature>
<name>A0A1Q8CEB9_9PSEU</name>
<feature type="transmembrane region" description="Helical" evidence="1">
    <location>
        <begin position="20"/>
        <end position="38"/>
    </location>
</feature>
<evidence type="ECO:0000256" key="1">
    <source>
        <dbReference type="SAM" id="Phobius"/>
    </source>
</evidence>
<dbReference type="SMART" id="SM00014">
    <property type="entry name" value="acidPPc"/>
    <property type="match status" value="1"/>
</dbReference>
<proteinExistence type="predicted"/>
<evidence type="ECO:0000313" key="4">
    <source>
        <dbReference type="Proteomes" id="UP000185596"/>
    </source>
</evidence>
<protein>
    <recommendedName>
        <fullName evidence="2">Phosphatidic acid phosphatase type 2/haloperoxidase domain-containing protein</fullName>
    </recommendedName>
</protein>
<feature type="transmembrane region" description="Helical" evidence="1">
    <location>
        <begin position="142"/>
        <end position="160"/>
    </location>
</feature>
<dbReference type="CDD" id="cd03392">
    <property type="entry name" value="PAP2_like_2"/>
    <property type="match status" value="1"/>
</dbReference>
<reference evidence="3 4" key="1">
    <citation type="submission" date="2016-12" db="EMBL/GenBank/DDBJ databases">
        <title>The draft genome sequence of Actinophytocola sp. 11-183.</title>
        <authorList>
            <person name="Wang W."/>
            <person name="Yuan L."/>
        </authorList>
    </citation>
    <scope>NUCLEOTIDE SEQUENCE [LARGE SCALE GENOMIC DNA]</scope>
    <source>
        <strain evidence="3 4">11-183</strain>
    </source>
</reference>
<dbReference type="Proteomes" id="UP000185596">
    <property type="component" value="Unassembled WGS sequence"/>
</dbReference>
<feature type="transmembrane region" description="Helical" evidence="1">
    <location>
        <begin position="45"/>
        <end position="66"/>
    </location>
</feature>
<keyword evidence="4" id="KW-1185">Reference proteome</keyword>